<evidence type="ECO:0000313" key="9">
    <source>
        <dbReference type="Proteomes" id="UP001642900"/>
    </source>
</evidence>
<evidence type="ECO:0000256" key="5">
    <source>
        <dbReference type="ARBA" id="ARBA00022840"/>
    </source>
</evidence>
<dbReference type="HAMAP" id="MF_00836">
    <property type="entry name" value="PhnN"/>
    <property type="match status" value="1"/>
</dbReference>
<dbReference type="GO" id="GO:0033863">
    <property type="term" value="F:ribose 1,5-bisphosphate phosphokinase activity"/>
    <property type="evidence" value="ECO:0007669"/>
    <property type="project" value="UniProtKB-UniRule"/>
</dbReference>
<dbReference type="Gene3D" id="3.40.50.300">
    <property type="entry name" value="P-loop containing nucleotide triphosphate hydrolases"/>
    <property type="match status" value="1"/>
</dbReference>
<dbReference type="AlphaFoldDB" id="A0A6G4WA83"/>
<keyword evidence="4 6" id="KW-0547">Nucleotide-binding</keyword>
<organism evidence="8 9">
    <name type="scientific">Allomesorhizobium camelthorni</name>
    <dbReference type="NCBI Taxonomy" id="475069"/>
    <lineage>
        <taxon>Bacteria</taxon>
        <taxon>Pseudomonadati</taxon>
        <taxon>Pseudomonadota</taxon>
        <taxon>Alphaproteobacteria</taxon>
        <taxon>Hyphomicrobiales</taxon>
        <taxon>Phyllobacteriaceae</taxon>
        <taxon>Allomesorhizobium</taxon>
    </lineage>
</organism>
<name>A0A6G4WA83_9HYPH</name>
<accession>A0A6G4WA83</accession>
<dbReference type="SUPFAM" id="SSF52540">
    <property type="entry name" value="P-loop containing nucleoside triphosphate hydrolases"/>
    <property type="match status" value="1"/>
</dbReference>
<proteinExistence type="inferred from homology"/>
<keyword evidence="5 6" id="KW-0067">ATP-binding</keyword>
<comment type="pathway">
    <text evidence="2 6">Metabolic intermediate biosynthesis; 5-phospho-alpha-D-ribose 1-diphosphate biosynthesis; 5-phospho-alpha-D-ribose 1-diphosphate from D-ribose 5-phosphate (route II): step 3/3.</text>
</comment>
<dbReference type="Proteomes" id="UP001642900">
    <property type="component" value="Unassembled WGS sequence"/>
</dbReference>
<evidence type="ECO:0000256" key="2">
    <source>
        <dbReference type="ARBA" id="ARBA00005069"/>
    </source>
</evidence>
<evidence type="ECO:0000259" key="7">
    <source>
        <dbReference type="SMART" id="SM00072"/>
    </source>
</evidence>
<dbReference type="EC" id="2.7.4.23" evidence="6"/>
<dbReference type="InterPro" id="IPR012699">
    <property type="entry name" value="PhnN"/>
</dbReference>
<evidence type="ECO:0000313" key="8">
    <source>
        <dbReference type="EMBL" id="NGO51146.1"/>
    </source>
</evidence>
<feature type="domain" description="Guanylate kinase/L-type calcium channel beta subunit" evidence="7">
    <location>
        <begin position="20"/>
        <end position="200"/>
    </location>
</feature>
<dbReference type="InterPro" id="IPR027417">
    <property type="entry name" value="P-loop_NTPase"/>
</dbReference>
<comment type="similarity">
    <text evidence="6">Belongs to the ribose 1,5-bisphosphokinase family.</text>
</comment>
<evidence type="ECO:0000256" key="3">
    <source>
        <dbReference type="ARBA" id="ARBA00022679"/>
    </source>
</evidence>
<dbReference type="SMART" id="SM00072">
    <property type="entry name" value="GuKc"/>
    <property type="match status" value="1"/>
</dbReference>
<comment type="catalytic activity">
    <reaction evidence="1 6">
        <text>alpha-D-ribose 1,5-bisphosphate + ATP = 5-phospho-alpha-D-ribose 1-diphosphate + ADP</text>
        <dbReference type="Rhea" id="RHEA:20109"/>
        <dbReference type="ChEBI" id="CHEBI:30616"/>
        <dbReference type="ChEBI" id="CHEBI:58017"/>
        <dbReference type="ChEBI" id="CHEBI:68688"/>
        <dbReference type="ChEBI" id="CHEBI:456216"/>
        <dbReference type="EC" id="2.7.4.23"/>
    </reaction>
</comment>
<comment type="caution">
    <text evidence="8">The sequence shown here is derived from an EMBL/GenBank/DDBJ whole genome shotgun (WGS) entry which is preliminary data.</text>
</comment>
<keyword evidence="9" id="KW-1185">Reference proteome</keyword>
<dbReference type="InterPro" id="IPR008145">
    <property type="entry name" value="GK/Ca_channel_bsu"/>
</dbReference>
<keyword evidence="3 6" id="KW-0808">Transferase</keyword>
<dbReference type="NCBIfam" id="TIGR02322">
    <property type="entry name" value="phosphon_PhnN"/>
    <property type="match status" value="1"/>
</dbReference>
<dbReference type="GO" id="GO:0006015">
    <property type="term" value="P:5-phosphoribose 1-diphosphate biosynthetic process"/>
    <property type="evidence" value="ECO:0007669"/>
    <property type="project" value="UniProtKB-UniRule"/>
</dbReference>
<evidence type="ECO:0000256" key="6">
    <source>
        <dbReference type="HAMAP-Rule" id="MF_00836"/>
    </source>
</evidence>
<gene>
    <name evidence="6 8" type="primary">phnN</name>
    <name evidence="8" type="ORF">G6N73_08110</name>
</gene>
<evidence type="ECO:0000256" key="4">
    <source>
        <dbReference type="ARBA" id="ARBA00022741"/>
    </source>
</evidence>
<dbReference type="EMBL" id="JAAKZF010000007">
    <property type="protein sequence ID" value="NGO51146.1"/>
    <property type="molecule type" value="Genomic_DNA"/>
</dbReference>
<reference evidence="8 9" key="1">
    <citation type="submission" date="2020-02" db="EMBL/GenBank/DDBJ databases">
        <title>Genome sequence of strain CCNWXJ40-4.</title>
        <authorList>
            <person name="Gao J."/>
            <person name="Sun J."/>
        </authorList>
    </citation>
    <scope>NUCLEOTIDE SEQUENCE [LARGE SCALE GENOMIC DNA]</scope>
    <source>
        <strain evidence="8 9">CCNWXJ 40-4</strain>
    </source>
</reference>
<feature type="binding site" evidence="6">
    <location>
        <begin position="28"/>
        <end position="35"/>
    </location>
    <ligand>
        <name>ATP</name>
        <dbReference type="ChEBI" id="CHEBI:30616"/>
    </ligand>
</feature>
<dbReference type="GO" id="GO:0005524">
    <property type="term" value="F:ATP binding"/>
    <property type="evidence" value="ECO:0007669"/>
    <property type="project" value="UniProtKB-KW"/>
</dbReference>
<dbReference type="UniPathway" id="UPA00087">
    <property type="reaction ID" value="UER00175"/>
</dbReference>
<comment type="function">
    <text evidence="6">Catalyzes the phosphorylation of ribose 1,5-bisphosphate to 5-phospho-D-ribosyl alpha-1-diphosphate (PRPP).</text>
</comment>
<protein>
    <recommendedName>
        <fullName evidence="6">Ribose 1,5-bisphosphate phosphokinase PhnN</fullName>
        <ecNumber evidence="6">2.7.4.23</ecNumber>
    </recommendedName>
    <alternativeName>
        <fullName evidence="6">Ribose 1,5-bisphosphokinase</fullName>
    </alternativeName>
</protein>
<dbReference type="GO" id="GO:0019634">
    <property type="term" value="P:organic phosphonate metabolic process"/>
    <property type="evidence" value="ECO:0007669"/>
    <property type="project" value="UniProtKB-UniRule"/>
</dbReference>
<dbReference type="RefSeq" id="WP_165025848.1">
    <property type="nucleotide sequence ID" value="NZ_JAAKZF010000007.1"/>
</dbReference>
<sequence length="209" mass="21921">MMASALIEREQARAEFPIRNGVFIAVVGPSGAGKDTVIGYAADRLSADEGVDFVRRVITRPCDGSSEIHDTLADAAFDEAEASGAFALTWEAHGLKYGIPASVDDAIANGRVAIANGSRSAIPVLRERYANVAVVEITARPEILAERLASRGRESRGEVLARLARAAAVELSGPGVVSIDNSGPREIAGERFVAIVRKAIAHSDVSGTV</sequence>
<evidence type="ECO:0000256" key="1">
    <source>
        <dbReference type="ARBA" id="ARBA00000373"/>
    </source>
</evidence>